<proteinExistence type="predicted"/>
<comment type="caution">
    <text evidence="3">The sequence shown here is derived from an EMBL/GenBank/DDBJ whole genome shotgun (WGS) entry which is preliminary data.</text>
</comment>
<evidence type="ECO:0000313" key="3">
    <source>
        <dbReference type="EMBL" id="KNZ63491.1"/>
    </source>
</evidence>
<dbReference type="AlphaFoldDB" id="A0A0L6VS07"/>
<accession>A0A0L6VS07</accession>
<feature type="non-terminal residue" evidence="3">
    <location>
        <position position="1"/>
    </location>
</feature>
<organism evidence="3 4">
    <name type="scientific">Puccinia sorghi</name>
    <dbReference type="NCBI Taxonomy" id="27349"/>
    <lineage>
        <taxon>Eukaryota</taxon>
        <taxon>Fungi</taxon>
        <taxon>Dikarya</taxon>
        <taxon>Basidiomycota</taxon>
        <taxon>Pucciniomycotina</taxon>
        <taxon>Pucciniomycetes</taxon>
        <taxon>Pucciniales</taxon>
        <taxon>Pucciniaceae</taxon>
        <taxon>Puccinia</taxon>
    </lineage>
</organism>
<dbReference type="VEuPathDB" id="FungiDB:VP01_11372g1"/>
<dbReference type="EMBL" id="LAVV01001524">
    <property type="protein sequence ID" value="KNZ63491.1"/>
    <property type="molecule type" value="Genomic_DNA"/>
</dbReference>
<dbReference type="Pfam" id="PF03732">
    <property type="entry name" value="Retrotrans_gag"/>
    <property type="match status" value="1"/>
</dbReference>
<dbReference type="OrthoDB" id="4847360at2759"/>
<dbReference type="InterPro" id="IPR005162">
    <property type="entry name" value="Retrotrans_gag_dom"/>
</dbReference>
<evidence type="ECO:0000256" key="1">
    <source>
        <dbReference type="SAM" id="MobiDB-lite"/>
    </source>
</evidence>
<feature type="domain" description="Retrotransposon gag" evidence="2">
    <location>
        <begin position="86"/>
        <end position="158"/>
    </location>
</feature>
<sequence length="181" mass="20382">RLATEENLHQKQARLDAAVGQQNQNPTPQIAPAPPTTSSPNYMVLAKPQPFNRTCGAGAETFVGQILLHTVTYPESFPTNSSKVAFAVSFMTDYATSWYQPYLMKVFNEEEVAFNKFLDNFNSIFFDQNHQHHVEFTLQFLRQTGTVFDFTQELNSHASTQHPVHLPPDYASDGPESSPEN</sequence>
<protein>
    <recommendedName>
        <fullName evidence="2">Retrotransposon gag domain-containing protein</fullName>
    </recommendedName>
</protein>
<feature type="region of interest" description="Disordered" evidence="1">
    <location>
        <begin position="158"/>
        <end position="181"/>
    </location>
</feature>
<feature type="region of interest" description="Disordered" evidence="1">
    <location>
        <begin position="19"/>
        <end position="39"/>
    </location>
</feature>
<gene>
    <name evidence="3" type="ORF">VP01_11372g1</name>
</gene>
<keyword evidence="4" id="KW-1185">Reference proteome</keyword>
<name>A0A0L6VS07_9BASI</name>
<evidence type="ECO:0000313" key="4">
    <source>
        <dbReference type="Proteomes" id="UP000037035"/>
    </source>
</evidence>
<evidence type="ECO:0000259" key="2">
    <source>
        <dbReference type="Pfam" id="PF03732"/>
    </source>
</evidence>
<dbReference type="Proteomes" id="UP000037035">
    <property type="component" value="Unassembled WGS sequence"/>
</dbReference>
<reference evidence="3 4" key="1">
    <citation type="submission" date="2015-08" db="EMBL/GenBank/DDBJ databases">
        <title>Next Generation Sequencing and Analysis of the Genome of Puccinia sorghi L Schw, the Causal Agent of Maize Common Rust.</title>
        <authorList>
            <person name="Rochi L."/>
            <person name="Burguener G."/>
            <person name="Darino M."/>
            <person name="Turjanski A."/>
            <person name="Kreff E."/>
            <person name="Dieguez M.J."/>
            <person name="Sacco F."/>
        </authorList>
    </citation>
    <scope>NUCLEOTIDE SEQUENCE [LARGE SCALE GENOMIC DNA]</scope>
    <source>
        <strain evidence="3 4">RO10H11247</strain>
    </source>
</reference>